<dbReference type="EMBL" id="HBUF01343429">
    <property type="protein sequence ID" value="CAG6706640.1"/>
    <property type="molecule type" value="Transcribed_RNA"/>
</dbReference>
<proteinExistence type="predicted"/>
<dbReference type="PANTHER" id="PTHR13538">
    <property type="entry name" value="N-ACETYLTRANSFERASE 6"/>
    <property type="match status" value="1"/>
</dbReference>
<dbReference type="EMBL" id="HBUF01343432">
    <property type="protein sequence ID" value="CAG6706650.1"/>
    <property type="molecule type" value="Transcribed_RNA"/>
</dbReference>
<accession>A0A8D9ERP4</accession>
<sequence>MEHLILLPIHYHEEYMNETARLINREWQKSMAARLLSLSKSCDEFPTSFVLVNQKTNLVVGHAKVSAVKTIPDAVYIETVVIDRIYRGKGWGSELMKQLHDYLVIKHNAQTAYLSTKGQEKFYMRLGYEQCEPIPIYGGFPLPANQINSNQNDNEIINNNTLIEFKNKLIHNKSNHSVTNNNNINNSNGKVSNNIKSSSPPKGPVPPPMPPPNKIHRGLKILTKTFMKKQLQDEQEDL</sequence>
<dbReference type="PANTHER" id="PTHR13538:SF4">
    <property type="entry name" value="N-ALPHA-ACETYLTRANSFERASE 80"/>
    <property type="match status" value="1"/>
</dbReference>
<dbReference type="GO" id="GO:0008080">
    <property type="term" value="F:N-acetyltransferase activity"/>
    <property type="evidence" value="ECO:0007669"/>
    <property type="project" value="InterPro"/>
</dbReference>
<dbReference type="GO" id="GO:1905502">
    <property type="term" value="F:acetyl-CoA binding"/>
    <property type="evidence" value="ECO:0007669"/>
    <property type="project" value="TreeGrafter"/>
</dbReference>
<dbReference type="InterPro" id="IPR039840">
    <property type="entry name" value="NAA80"/>
</dbReference>
<dbReference type="Pfam" id="PF13673">
    <property type="entry name" value="Acetyltransf_10"/>
    <property type="match status" value="1"/>
</dbReference>
<dbReference type="GO" id="GO:0005737">
    <property type="term" value="C:cytoplasm"/>
    <property type="evidence" value="ECO:0007669"/>
    <property type="project" value="TreeGrafter"/>
</dbReference>
<dbReference type="AlphaFoldDB" id="A0A8D9ERP4"/>
<dbReference type="PROSITE" id="PS51186">
    <property type="entry name" value="GNAT"/>
    <property type="match status" value="1"/>
</dbReference>
<dbReference type="SUPFAM" id="SSF55729">
    <property type="entry name" value="Acyl-CoA N-acyltransferases (Nat)"/>
    <property type="match status" value="1"/>
</dbReference>
<keyword evidence="3" id="KW-0808">Transferase</keyword>
<feature type="domain" description="N-acetyltransferase" evidence="2">
    <location>
        <begin position="7"/>
        <end position="147"/>
    </location>
</feature>
<dbReference type="CDD" id="cd04301">
    <property type="entry name" value="NAT_SF"/>
    <property type="match status" value="1"/>
</dbReference>
<evidence type="ECO:0000256" key="1">
    <source>
        <dbReference type="SAM" id="MobiDB-lite"/>
    </source>
</evidence>
<evidence type="ECO:0000259" key="2">
    <source>
        <dbReference type="PROSITE" id="PS51186"/>
    </source>
</evidence>
<dbReference type="EMBL" id="HBUF01343428">
    <property type="protein sequence ID" value="CAG6706637.1"/>
    <property type="molecule type" value="Transcribed_RNA"/>
</dbReference>
<dbReference type="EMBL" id="HBUF01561372">
    <property type="protein sequence ID" value="CAG6762509.1"/>
    <property type="molecule type" value="Transcribed_RNA"/>
</dbReference>
<evidence type="ECO:0000313" key="3">
    <source>
        <dbReference type="EMBL" id="CAG6762509.1"/>
    </source>
</evidence>
<dbReference type="Gene3D" id="3.40.630.30">
    <property type="match status" value="1"/>
</dbReference>
<dbReference type="InterPro" id="IPR016181">
    <property type="entry name" value="Acyl_CoA_acyltransferase"/>
</dbReference>
<dbReference type="EMBL" id="HBUF01343430">
    <property type="protein sequence ID" value="CAG6706643.1"/>
    <property type="molecule type" value="Transcribed_RNA"/>
</dbReference>
<feature type="compositionally biased region" description="Pro residues" evidence="1">
    <location>
        <begin position="201"/>
        <end position="213"/>
    </location>
</feature>
<organism evidence="3">
    <name type="scientific">Cacopsylla melanoneura</name>
    <dbReference type="NCBI Taxonomy" id="428564"/>
    <lineage>
        <taxon>Eukaryota</taxon>
        <taxon>Metazoa</taxon>
        <taxon>Ecdysozoa</taxon>
        <taxon>Arthropoda</taxon>
        <taxon>Hexapoda</taxon>
        <taxon>Insecta</taxon>
        <taxon>Pterygota</taxon>
        <taxon>Neoptera</taxon>
        <taxon>Paraneoptera</taxon>
        <taxon>Hemiptera</taxon>
        <taxon>Sternorrhyncha</taxon>
        <taxon>Psylloidea</taxon>
        <taxon>Psyllidae</taxon>
        <taxon>Psyllinae</taxon>
        <taxon>Cacopsylla</taxon>
    </lineage>
</organism>
<protein>
    <submittedName>
        <fullName evidence="3">N-acetyltransferase 6</fullName>
    </submittedName>
</protein>
<feature type="compositionally biased region" description="Low complexity" evidence="1">
    <location>
        <begin position="175"/>
        <end position="200"/>
    </location>
</feature>
<name>A0A8D9ERP4_9HEMI</name>
<reference evidence="3" key="1">
    <citation type="submission" date="2021-05" db="EMBL/GenBank/DDBJ databases">
        <authorList>
            <person name="Alioto T."/>
            <person name="Alioto T."/>
            <person name="Gomez Garrido J."/>
        </authorList>
    </citation>
    <scope>NUCLEOTIDE SEQUENCE</scope>
</reference>
<feature type="region of interest" description="Disordered" evidence="1">
    <location>
        <begin position="175"/>
        <end position="216"/>
    </location>
</feature>
<dbReference type="InterPro" id="IPR000182">
    <property type="entry name" value="GNAT_dom"/>
</dbReference>
<dbReference type="EMBL" id="HBUF01104731">
    <property type="protein sequence ID" value="CAG6638916.1"/>
    <property type="molecule type" value="Transcribed_RNA"/>
</dbReference>